<dbReference type="Pfam" id="PF06047">
    <property type="entry name" value="Nkap_C"/>
    <property type="match status" value="1"/>
</dbReference>
<accession>A0AAD5WJJ7</accession>
<feature type="domain" description="NF-kappa-B-activating protein C-terminal" evidence="2">
    <location>
        <begin position="1"/>
        <end position="86"/>
    </location>
</feature>
<dbReference type="GO" id="GO:0005634">
    <property type="term" value="C:nucleus"/>
    <property type="evidence" value="ECO:0007669"/>
    <property type="project" value="TreeGrafter"/>
</dbReference>
<reference evidence="3" key="1">
    <citation type="submission" date="2021-06" db="EMBL/GenBank/DDBJ databases">
        <title>Parelaphostrongylus tenuis whole genome reference sequence.</title>
        <authorList>
            <person name="Garwood T.J."/>
            <person name="Larsen P.A."/>
            <person name="Fountain-Jones N.M."/>
            <person name="Garbe J.R."/>
            <person name="Macchietto M.G."/>
            <person name="Kania S.A."/>
            <person name="Gerhold R.W."/>
            <person name="Richards J.E."/>
            <person name="Wolf T.M."/>
        </authorList>
    </citation>
    <scope>NUCLEOTIDE SEQUENCE</scope>
    <source>
        <strain evidence="3">MNPRO001-30</strain>
        <tissue evidence="3">Meninges</tissue>
    </source>
</reference>
<comment type="similarity">
    <text evidence="1">Belongs to the NKAP family.</text>
</comment>
<name>A0AAD5WJJ7_PARTN</name>
<dbReference type="InterPro" id="IPR009269">
    <property type="entry name" value="NKAP_C"/>
</dbReference>
<dbReference type="EMBL" id="JAHQIW010007205">
    <property type="protein sequence ID" value="KAJ1372949.1"/>
    <property type="molecule type" value="Genomic_DNA"/>
</dbReference>
<dbReference type="AlphaFoldDB" id="A0AAD5WJJ7"/>
<dbReference type="PANTHER" id="PTHR13087:SF0">
    <property type="entry name" value="NFKB ACTIVATING PROTEIN LIKE"/>
    <property type="match status" value="1"/>
</dbReference>
<keyword evidence="4" id="KW-1185">Reference proteome</keyword>
<evidence type="ECO:0000313" key="4">
    <source>
        <dbReference type="Proteomes" id="UP001196413"/>
    </source>
</evidence>
<sequence>MAAYAARGERIPRRGEIGLSSAEISEFEKVGYVMSGTRHKAMEATRLRKENQVLTAEEKRLLSGFSQEERKKKEMAMLGQMRSLIASKRVE</sequence>
<proteinExistence type="inferred from homology"/>
<evidence type="ECO:0000313" key="3">
    <source>
        <dbReference type="EMBL" id="KAJ1372949.1"/>
    </source>
</evidence>
<dbReference type="InterPro" id="IPR040466">
    <property type="entry name" value="NKAP"/>
</dbReference>
<dbReference type="GO" id="GO:0010468">
    <property type="term" value="P:regulation of gene expression"/>
    <property type="evidence" value="ECO:0007669"/>
    <property type="project" value="TreeGrafter"/>
</dbReference>
<dbReference type="GO" id="GO:0003682">
    <property type="term" value="F:chromatin binding"/>
    <property type="evidence" value="ECO:0007669"/>
    <property type="project" value="InterPro"/>
</dbReference>
<evidence type="ECO:0000259" key="2">
    <source>
        <dbReference type="Pfam" id="PF06047"/>
    </source>
</evidence>
<gene>
    <name evidence="3" type="ORF">KIN20_035261</name>
</gene>
<dbReference type="Proteomes" id="UP001196413">
    <property type="component" value="Unassembled WGS sequence"/>
</dbReference>
<protein>
    <recommendedName>
        <fullName evidence="2">NF-kappa-B-activating protein C-terminal domain-containing protein</fullName>
    </recommendedName>
</protein>
<dbReference type="PANTHER" id="PTHR13087">
    <property type="entry name" value="NF-KAPPA B ACTIVATING PROTEIN"/>
    <property type="match status" value="1"/>
</dbReference>
<comment type="caution">
    <text evidence="3">The sequence shown here is derived from an EMBL/GenBank/DDBJ whole genome shotgun (WGS) entry which is preliminary data.</text>
</comment>
<organism evidence="3 4">
    <name type="scientific">Parelaphostrongylus tenuis</name>
    <name type="common">Meningeal worm</name>
    <dbReference type="NCBI Taxonomy" id="148309"/>
    <lineage>
        <taxon>Eukaryota</taxon>
        <taxon>Metazoa</taxon>
        <taxon>Ecdysozoa</taxon>
        <taxon>Nematoda</taxon>
        <taxon>Chromadorea</taxon>
        <taxon>Rhabditida</taxon>
        <taxon>Rhabditina</taxon>
        <taxon>Rhabditomorpha</taxon>
        <taxon>Strongyloidea</taxon>
        <taxon>Metastrongylidae</taxon>
        <taxon>Parelaphostrongylus</taxon>
    </lineage>
</organism>
<evidence type="ECO:0000256" key="1">
    <source>
        <dbReference type="ARBA" id="ARBA00009313"/>
    </source>
</evidence>